<keyword evidence="2" id="KW-0677">Repeat</keyword>
<evidence type="ECO:0000313" key="4">
    <source>
        <dbReference type="Proteomes" id="UP001066276"/>
    </source>
</evidence>
<dbReference type="AlphaFoldDB" id="A0AAV7LBG0"/>
<keyword evidence="1" id="KW-0433">Leucine-rich repeat</keyword>
<dbReference type="InterPro" id="IPR032675">
    <property type="entry name" value="LRR_dom_sf"/>
</dbReference>
<comment type="caution">
    <text evidence="3">The sequence shown here is derived from an EMBL/GenBank/DDBJ whole genome shotgun (WGS) entry which is preliminary data.</text>
</comment>
<dbReference type="PANTHER" id="PTHR18849:SF4">
    <property type="entry name" value="GENE 29133-RELATED"/>
    <property type="match status" value="1"/>
</dbReference>
<accession>A0AAV7LBG0</accession>
<evidence type="ECO:0000256" key="1">
    <source>
        <dbReference type="ARBA" id="ARBA00022614"/>
    </source>
</evidence>
<reference evidence="3" key="1">
    <citation type="journal article" date="2022" name="bioRxiv">
        <title>Sequencing and chromosome-scale assembly of the giantPleurodeles waltlgenome.</title>
        <authorList>
            <person name="Brown T."/>
            <person name="Elewa A."/>
            <person name="Iarovenko S."/>
            <person name="Subramanian E."/>
            <person name="Araus A.J."/>
            <person name="Petzold A."/>
            <person name="Susuki M."/>
            <person name="Suzuki K.-i.T."/>
            <person name="Hayashi T."/>
            <person name="Toyoda A."/>
            <person name="Oliveira C."/>
            <person name="Osipova E."/>
            <person name="Leigh N.D."/>
            <person name="Simon A."/>
            <person name="Yun M.H."/>
        </authorList>
    </citation>
    <scope>NUCLEOTIDE SEQUENCE</scope>
    <source>
        <strain evidence="3">20211129_DDA</strain>
        <tissue evidence="3">Liver</tissue>
    </source>
</reference>
<protein>
    <recommendedName>
        <fullName evidence="5">Protein tilB homolog</fullName>
    </recommendedName>
</protein>
<evidence type="ECO:0000256" key="2">
    <source>
        <dbReference type="ARBA" id="ARBA00022737"/>
    </source>
</evidence>
<dbReference type="InterPro" id="IPR001611">
    <property type="entry name" value="Leu-rich_rpt"/>
</dbReference>
<organism evidence="3 4">
    <name type="scientific">Pleurodeles waltl</name>
    <name type="common">Iberian ribbed newt</name>
    <dbReference type="NCBI Taxonomy" id="8319"/>
    <lineage>
        <taxon>Eukaryota</taxon>
        <taxon>Metazoa</taxon>
        <taxon>Chordata</taxon>
        <taxon>Craniata</taxon>
        <taxon>Vertebrata</taxon>
        <taxon>Euteleostomi</taxon>
        <taxon>Amphibia</taxon>
        <taxon>Batrachia</taxon>
        <taxon>Caudata</taxon>
        <taxon>Salamandroidea</taxon>
        <taxon>Salamandridae</taxon>
        <taxon>Pleurodelinae</taxon>
        <taxon>Pleurodeles</taxon>
    </lineage>
</organism>
<dbReference type="Gene3D" id="3.80.10.10">
    <property type="entry name" value="Ribonuclease Inhibitor"/>
    <property type="match status" value="1"/>
</dbReference>
<dbReference type="PANTHER" id="PTHR18849">
    <property type="entry name" value="LEUCINE RICH REPEAT PROTEIN"/>
    <property type="match status" value="1"/>
</dbReference>
<name>A0AAV7LBG0_PLEWA</name>
<sequence>MSESSSGVNISSEIYSKSSSSDDSNLCNTNTDVSFLASYKGVLQEGCDSGIASPLPCDTFKYLSWHKLKEHDVQGTQLRCPRVREGPSDEDLFLRGEEPTVKRKRKLTEQEIWQKRLQENWENCLNVNLSFQDLGDPYQQKNFYGILRRLIRVERLWLVDNSLTDLSAIRLPRCRELNISKNHFTSFKQLPKMPQIQHLSLAENNIESLNGIFDLSCTNLESLVLKTNPCEFQENYRAQVFSSLPNLKILDGIPKLPEDWSPMQRRSFPNMCTIL</sequence>
<keyword evidence="4" id="KW-1185">Reference proteome</keyword>
<evidence type="ECO:0000313" key="3">
    <source>
        <dbReference type="EMBL" id="KAJ1087884.1"/>
    </source>
</evidence>
<dbReference type="Proteomes" id="UP001066276">
    <property type="component" value="Chromosome 11"/>
</dbReference>
<dbReference type="PROSITE" id="PS51450">
    <property type="entry name" value="LRR"/>
    <property type="match status" value="1"/>
</dbReference>
<dbReference type="EMBL" id="JANPWB010000015">
    <property type="protein sequence ID" value="KAJ1087884.1"/>
    <property type="molecule type" value="Genomic_DNA"/>
</dbReference>
<gene>
    <name evidence="3" type="ORF">NDU88_001043</name>
</gene>
<dbReference type="SUPFAM" id="SSF52058">
    <property type="entry name" value="L domain-like"/>
    <property type="match status" value="1"/>
</dbReference>
<proteinExistence type="predicted"/>
<evidence type="ECO:0008006" key="5">
    <source>
        <dbReference type="Google" id="ProtNLM"/>
    </source>
</evidence>